<dbReference type="NCBIfam" id="TIGR02548">
    <property type="entry name" value="casB_cse2"/>
    <property type="match status" value="1"/>
</dbReference>
<reference evidence="2" key="1">
    <citation type="submission" date="2006-08" db="EMBL/GenBank/DDBJ databases">
        <title>Complete sequence of Alkalilimnicola ehrilichei MLHE-1.</title>
        <authorList>
            <person name="Copeland A."/>
            <person name="Lucas S."/>
            <person name="Lapidus A."/>
            <person name="Barry K."/>
            <person name="Detter J.C."/>
            <person name="Glavina del Rio T."/>
            <person name="Hammon N."/>
            <person name="Israni S."/>
            <person name="Dalin E."/>
            <person name="Tice H."/>
            <person name="Pitluck S."/>
            <person name="Sims D."/>
            <person name="Brettin T."/>
            <person name="Bruce D."/>
            <person name="Han C."/>
            <person name="Tapia R."/>
            <person name="Gilna P."/>
            <person name="Schmutz J."/>
            <person name="Larimer F."/>
            <person name="Land M."/>
            <person name="Hauser L."/>
            <person name="Kyrpides N."/>
            <person name="Mikhailova N."/>
            <person name="Oremland R.S."/>
            <person name="Hoeft S.E."/>
            <person name="Switzer-Blum J."/>
            <person name="Kulp T."/>
            <person name="King G."/>
            <person name="Tabita R."/>
            <person name="Witte B."/>
            <person name="Santini J.M."/>
            <person name="Basu P."/>
            <person name="Hollibaugh J.T."/>
            <person name="Xie G."/>
            <person name="Stolz J.F."/>
            <person name="Richardson P."/>
        </authorList>
    </citation>
    <scope>NUCLEOTIDE SEQUENCE [LARGE SCALE GENOMIC DNA]</scope>
    <source>
        <strain evidence="2">ATCC BAA-1101 / DSM 17681 / MLHE-1</strain>
    </source>
</reference>
<accession>Q0AA31</accession>
<evidence type="ECO:0000313" key="2">
    <source>
        <dbReference type="Proteomes" id="UP000001962"/>
    </source>
</evidence>
<keyword evidence="2" id="KW-1185">Reference proteome</keyword>
<dbReference type="EMBL" id="CP000453">
    <property type="protein sequence ID" value="ABI56306.1"/>
    <property type="molecule type" value="Genomic_DNA"/>
</dbReference>
<name>Q0AA31_ALKEH</name>
<dbReference type="OrthoDB" id="5796578at2"/>
<sequence length="172" mass="19410">MADTERQFNTPSEMAPHLAAALHHQAFPNGDRARLKRMGVTGPTPLAYHRFLLRHIPHRWQREGLEMGWRTLVAALARQHHNPHAPDISLGRALADSGYSEARLESLLAAEGRVLATLTLRAATRLAAQRARCNWKDTARLLFAFDDEARERINRKIARDYYRTATSAPGSQ</sequence>
<dbReference type="eggNOG" id="ENOG503329X">
    <property type="taxonomic scope" value="Bacteria"/>
</dbReference>
<organism evidence="1 2">
    <name type="scientific">Alkalilimnicola ehrlichii (strain ATCC BAA-1101 / DSM 17681 / MLHE-1)</name>
    <dbReference type="NCBI Taxonomy" id="187272"/>
    <lineage>
        <taxon>Bacteria</taxon>
        <taxon>Pseudomonadati</taxon>
        <taxon>Pseudomonadota</taxon>
        <taxon>Gammaproteobacteria</taxon>
        <taxon>Chromatiales</taxon>
        <taxon>Ectothiorhodospiraceae</taxon>
        <taxon>Alkalilimnicola</taxon>
    </lineage>
</organism>
<gene>
    <name evidence="1" type="ordered locus">Mlg_0953</name>
</gene>
<dbReference type="Gene3D" id="1.10.520.40">
    <property type="entry name" value="CRISPR-associated protein Cse2"/>
    <property type="match status" value="1"/>
</dbReference>
<proteinExistence type="predicted"/>
<protein>
    <submittedName>
        <fullName evidence="1">CRISPR-associated protein, Cse2 family</fullName>
    </submittedName>
</protein>
<dbReference type="InterPro" id="IPR013382">
    <property type="entry name" value="CRISPR-assoc_prot_Cse2"/>
</dbReference>
<dbReference type="Proteomes" id="UP000001962">
    <property type="component" value="Chromosome"/>
</dbReference>
<dbReference type="AlphaFoldDB" id="Q0AA31"/>
<dbReference type="InterPro" id="IPR038287">
    <property type="entry name" value="Cse2_sf"/>
</dbReference>
<dbReference type="RefSeq" id="WP_011628701.1">
    <property type="nucleotide sequence ID" value="NC_008340.1"/>
</dbReference>
<evidence type="ECO:0000313" key="1">
    <source>
        <dbReference type="EMBL" id="ABI56306.1"/>
    </source>
</evidence>
<dbReference type="Pfam" id="PF09485">
    <property type="entry name" value="CRISPR_Cse2"/>
    <property type="match status" value="1"/>
</dbReference>
<dbReference type="HOGENOM" id="CLU_129686_0_0_6"/>
<dbReference type="CDD" id="cd09731">
    <property type="entry name" value="Cse2_I-E"/>
    <property type="match status" value="1"/>
</dbReference>
<dbReference type="KEGG" id="aeh:Mlg_0953"/>